<dbReference type="InterPro" id="IPR010918">
    <property type="entry name" value="PurM-like_C_dom"/>
</dbReference>
<reference evidence="2" key="1">
    <citation type="submission" date="2018-05" db="EMBL/GenBank/DDBJ databases">
        <authorList>
            <person name="Lanie J.A."/>
            <person name="Ng W.-L."/>
            <person name="Kazmierczak K.M."/>
            <person name="Andrzejewski T.M."/>
            <person name="Davidsen T.M."/>
            <person name="Wayne K.J."/>
            <person name="Tettelin H."/>
            <person name="Glass J.I."/>
            <person name="Rusch D."/>
            <person name="Podicherti R."/>
            <person name="Tsui H.-C.T."/>
            <person name="Winkler M.E."/>
        </authorList>
    </citation>
    <scope>NUCLEOTIDE SEQUENCE</scope>
</reference>
<evidence type="ECO:0000313" key="2">
    <source>
        <dbReference type="EMBL" id="SVB78393.1"/>
    </source>
</evidence>
<protein>
    <recommendedName>
        <fullName evidence="1">PurM-like C-terminal domain-containing protein</fullName>
    </recommendedName>
</protein>
<dbReference type="Gene3D" id="3.90.650.10">
    <property type="entry name" value="PurM-like C-terminal domain"/>
    <property type="match status" value="1"/>
</dbReference>
<sequence>MSISGNKGINIKKPENLVNYFEYFFGEDQGRYLIEIEKNDLNKVKSVLDKNSVYFSEIGIIQEKNIILKDKLNVTIDELIKSNKTWLTNYMSK</sequence>
<dbReference type="InterPro" id="IPR036676">
    <property type="entry name" value="PurM-like_C_sf"/>
</dbReference>
<gene>
    <name evidence="2" type="ORF">METZ01_LOCUS231247</name>
</gene>
<proteinExistence type="predicted"/>
<feature type="domain" description="PurM-like C-terminal" evidence="1">
    <location>
        <begin position="15"/>
        <end position="65"/>
    </location>
</feature>
<organism evidence="2">
    <name type="scientific">marine metagenome</name>
    <dbReference type="NCBI Taxonomy" id="408172"/>
    <lineage>
        <taxon>unclassified sequences</taxon>
        <taxon>metagenomes</taxon>
        <taxon>ecological metagenomes</taxon>
    </lineage>
</organism>
<dbReference type="SUPFAM" id="SSF56042">
    <property type="entry name" value="PurM C-terminal domain-like"/>
    <property type="match status" value="1"/>
</dbReference>
<accession>A0A382GV20</accession>
<name>A0A382GV20_9ZZZZ</name>
<evidence type="ECO:0000259" key="1">
    <source>
        <dbReference type="Pfam" id="PF02769"/>
    </source>
</evidence>
<dbReference type="AlphaFoldDB" id="A0A382GV20"/>
<dbReference type="Pfam" id="PF02769">
    <property type="entry name" value="AIRS_C"/>
    <property type="match status" value="1"/>
</dbReference>
<dbReference type="EMBL" id="UINC01057353">
    <property type="protein sequence ID" value="SVB78393.1"/>
    <property type="molecule type" value="Genomic_DNA"/>
</dbReference>